<evidence type="ECO:0000256" key="2">
    <source>
        <dbReference type="SAM" id="Phobius"/>
    </source>
</evidence>
<name>A0ABR3VT04_9PEZI</name>
<organism evidence="3 4">
    <name type="scientific">Phialemonium thermophilum</name>
    <dbReference type="NCBI Taxonomy" id="223376"/>
    <lineage>
        <taxon>Eukaryota</taxon>
        <taxon>Fungi</taxon>
        <taxon>Dikarya</taxon>
        <taxon>Ascomycota</taxon>
        <taxon>Pezizomycotina</taxon>
        <taxon>Sordariomycetes</taxon>
        <taxon>Sordariomycetidae</taxon>
        <taxon>Cephalothecales</taxon>
        <taxon>Cephalothecaceae</taxon>
        <taxon>Phialemonium</taxon>
    </lineage>
</organism>
<accession>A0ABR3VT04</accession>
<dbReference type="Proteomes" id="UP001586593">
    <property type="component" value="Unassembled WGS sequence"/>
</dbReference>
<feature type="compositionally biased region" description="Low complexity" evidence="1">
    <location>
        <begin position="68"/>
        <end position="79"/>
    </location>
</feature>
<feature type="region of interest" description="Disordered" evidence="1">
    <location>
        <begin position="66"/>
        <end position="103"/>
    </location>
</feature>
<gene>
    <name evidence="3" type="ORF">VTK73DRAFT_1798</name>
</gene>
<reference evidence="3 4" key="1">
    <citation type="journal article" date="2024" name="Commun. Biol.">
        <title>Comparative genomic analysis of thermophilic fungi reveals convergent evolutionary adaptations and gene losses.</title>
        <authorList>
            <person name="Steindorff A.S."/>
            <person name="Aguilar-Pontes M.V."/>
            <person name="Robinson A.J."/>
            <person name="Andreopoulos B."/>
            <person name="LaButti K."/>
            <person name="Kuo A."/>
            <person name="Mondo S."/>
            <person name="Riley R."/>
            <person name="Otillar R."/>
            <person name="Haridas S."/>
            <person name="Lipzen A."/>
            <person name="Grimwood J."/>
            <person name="Schmutz J."/>
            <person name="Clum A."/>
            <person name="Reid I.D."/>
            <person name="Moisan M.C."/>
            <person name="Butler G."/>
            <person name="Nguyen T.T.M."/>
            <person name="Dewar K."/>
            <person name="Conant G."/>
            <person name="Drula E."/>
            <person name="Henrissat B."/>
            <person name="Hansel C."/>
            <person name="Singer S."/>
            <person name="Hutchinson M.I."/>
            <person name="de Vries R.P."/>
            <person name="Natvig D.O."/>
            <person name="Powell A.J."/>
            <person name="Tsang A."/>
            <person name="Grigoriev I.V."/>
        </authorList>
    </citation>
    <scope>NUCLEOTIDE SEQUENCE [LARGE SCALE GENOMIC DNA]</scope>
    <source>
        <strain evidence="3 4">ATCC 24622</strain>
    </source>
</reference>
<evidence type="ECO:0000313" key="4">
    <source>
        <dbReference type="Proteomes" id="UP001586593"/>
    </source>
</evidence>
<dbReference type="EMBL" id="JAZHXJ010001464">
    <property type="protein sequence ID" value="KAL1844786.1"/>
    <property type="molecule type" value="Genomic_DNA"/>
</dbReference>
<proteinExistence type="predicted"/>
<sequence>MDIGRIPSKDGGNRRNHIFMRFYDLLFGTVAIVLNYHVARFVATAMALYEIDRDADTLIILTNLPPLSSSSSSDAARSSTPAVPAKRSVHGTATHSGPQEPAG</sequence>
<comment type="caution">
    <text evidence="3">The sequence shown here is derived from an EMBL/GenBank/DDBJ whole genome shotgun (WGS) entry which is preliminary data.</text>
</comment>
<keyword evidence="2" id="KW-1133">Transmembrane helix</keyword>
<evidence type="ECO:0000313" key="3">
    <source>
        <dbReference type="EMBL" id="KAL1844786.1"/>
    </source>
</evidence>
<keyword evidence="2" id="KW-0472">Membrane</keyword>
<protein>
    <submittedName>
        <fullName evidence="3">Uncharacterized protein</fullName>
    </submittedName>
</protein>
<keyword evidence="2" id="KW-0812">Transmembrane</keyword>
<keyword evidence="4" id="KW-1185">Reference proteome</keyword>
<evidence type="ECO:0000256" key="1">
    <source>
        <dbReference type="SAM" id="MobiDB-lite"/>
    </source>
</evidence>
<feature type="transmembrane region" description="Helical" evidence="2">
    <location>
        <begin position="21"/>
        <end position="39"/>
    </location>
</feature>